<dbReference type="PANTHER" id="PTHR23168:SF0">
    <property type="entry name" value="MITOTIC SPINDLE ASSEMBLY CHECKPOINT PROTEIN MAD1"/>
    <property type="match status" value="1"/>
</dbReference>
<evidence type="ECO:0000256" key="5">
    <source>
        <dbReference type="ARBA" id="ARBA00023242"/>
    </source>
</evidence>
<dbReference type="Proteomes" id="UP001177744">
    <property type="component" value="Unassembled WGS sequence"/>
</dbReference>
<feature type="compositionally biased region" description="Basic and acidic residues" evidence="8">
    <location>
        <begin position="24"/>
        <end position="36"/>
    </location>
</feature>
<evidence type="ECO:0000256" key="2">
    <source>
        <dbReference type="ARBA" id="ARBA00008029"/>
    </source>
</evidence>
<evidence type="ECO:0000313" key="9">
    <source>
        <dbReference type="EMBL" id="KAK1343627.1"/>
    </source>
</evidence>
<feature type="coiled-coil region" evidence="7">
    <location>
        <begin position="188"/>
        <end position="405"/>
    </location>
</feature>
<keyword evidence="3" id="KW-0132">Cell division</keyword>
<protein>
    <recommendedName>
        <fullName evidence="11">Mitotic spindle assembly checkpoint protein MAD1</fullName>
    </recommendedName>
</protein>
<dbReference type="InterPro" id="IPR008672">
    <property type="entry name" value="Mad1"/>
</dbReference>
<dbReference type="AlphaFoldDB" id="A0AA40I5W6"/>
<comment type="caution">
    <text evidence="9">The sequence shown here is derived from an EMBL/GenBank/DDBJ whole genome shotgun (WGS) entry which is preliminary data.</text>
</comment>
<evidence type="ECO:0000256" key="3">
    <source>
        <dbReference type="ARBA" id="ARBA00022618"/>
    </source>
</evidence>
<sequence length="467" mass="53741">MRSSRRAPDLPPRSPAAFGQPRRISRERSRRSRESAGAEEGDLSGGGDSEPTGLVRGVAMEDLGENTTVLSSLRSLNNFISQRVDGGAGLDAVASAPGFLQMQYQQSMQLEERAEQIRSKSHIIQVEREKMQMQLSHKRARVELERAASTSARSYEVSAGGQLLRPWETRGTRPGARSSLWQREVDRNQELLTRIRQLQDREAEAEEKMKEQLEHNRQCKQSLDAANKRLREKEDGLAEAGETISELKGRVSELQWSVMNQEMQLKGLESEKQELQEQLELQLRKWQEANEKIQELQAGQEARAEQEQKIKDLEQKLFLQEQDSAIVKNMKSELVRLPKMERELKQLKEENAYLREMRETNGLLREEVEGLQRKLSRQEKMQENLVDLELEKERLLAKLQSWERLDQSTGLSISPPLTLAPTRVLLRENQQAHSVRSRVRSKGFRLETSLRTRSREWQVFGCIVGLD</sequence>
<dbReference type="GO" id="GO:0051301">
    <property type="term" value="P:cell division"/>
    <property type="evidence" value="ECO:0007669"/>
    <property type="project" value="UniProtKB-KW"/>
</dbReference>
<proteinExistence type="inferred from homology"/>
<keyword evidence="7" id="KW-0175">Coiled coil</keyword>
<keyword evidence="6" id="KW-0131">Cell cycle</keyword>
<evidence type="ECO:0008006" key="11">
    <source>
        <dbReference type="Google" id="ProtNLM"/>
    </source>
</evidence>
<evidence type="ECO:0000256" key="6">
    <source>
        <dbReference type="ARBA" id="ARBA00023306"/>
    </source>
</evidence>
<feature type="region of interest" description="Disordered" evidence="8">
    <location>
        <begin position="1"/>
        <end position="54"/>
    </location>
</feature>
<evidence type="ECO:0000313" key="10">
    <source>
        <dbReference type="Proteomes" id="UP001177744"/>
    </source>
</evidence>
<organism evidence="9 10">
    <name type="scientific">Cnephaeus nilssonii</name>
    <name type="common">Northern bat</name>
    <name type="synonym">Eptesicus nilssonii</name>
    <dbReference type="NCBI Taxonomy" id="3371016"/>
    <lineage>
        <taxon>Eukaryota</taxon>
        <taxon>Metazoa</taxon>
        <taxon>Chordata</taxon>
        <taxon>Craniata</taxon>
        <taxon>Vertebrata</taxon>
        <taxon>Euteleostomi</taxon>
        <taxon>Mammalia</taxon>
        <taxon>Eutheria</taxon>
        <taxon>Laurasiatheria</taxon>
        <taxon>Chiroptera</taxon>
        <taxon>Yangochiroptera</taxon>
        <taxon>Vespertilionidae</taxon>
        <taxon>Cnephaeus</taxon>
    </lineage>
</organism>
<reference evidence="9" key="1">
    <citation type="submission" date="2023-06" db="EMBL/GenBank/DDBJ databases">
        <title>Reference genome for the Northern bat (Eptesicus nilssonii), a most northern bat species.</title>
        <authorList>
            <person name="Laine V.N."/>
            <person name="Pulliainen A.T."/>
            <person name="Lilley T.M."/>
        </authorList>
    </citation>
    <scope>NUCLEOTIDE SEQUENCE</scope>
    <source>
        <strain evidence="9">BLF_Eptnil</strain>
        <tissue evidence="9">Kidney</tissue>
    </source>
</reference>
<keyword evidence="4" id="KW-0498">Mitosis</keyword>
<dbReference type="GO" id="GO:0007094">
    <property type="term" value="P:mitotic spindle assembly checkpoint signaling"/>
    <property type="evidence" value="ECO:0007669"/>
    <property type="project" value="InterPro"/>
</dbReference>
<accession>A0AA40I5W6</accession>
<evidence type="ECO:0000256" key="7">
    <source>
        <dbReference type="SAM" id="Coils"/>
    </source>
</evidence>
<dbReference type="Pfam" id="PF05557">
    <property type="entry name" value="MAD"/>
    <property type="match status" value="2"/>
</dbReference>
<keyword evidence="5" id="KW-0539">Nucleus</keyword>
<dbReference type="EMBL" id="JAULJE010000005">
    <property type="protein sequence ID" value="KAK1343627.1"/>
    <property type="molecule type" value="Genomic_DNA"/>
</dbReference>
<comment type="subcellular location">
    <subcellularLocation>
        <location evidence="1">Nucleus</location>
    </subcellularLocation>
</comment>
<keyword evidence="10" id="KW-1185">Reference proteome</keyword>
<dbReference type="PANTHER" id="PTHR23168">
    <property type="entry name" value="MITOTIC SPINDLE ASSEMBLY CHECKPOINT PROTEIN MAD1 MITOTIC ARREST DEFICIENT-LIKE PROTEIN 1"/>
    <property type="match status" value="1"/>
</dbReference>
<evidence type="ECO:0000256" key="8">
    <source>
        <dbReference type="SAM" id="MobiDB-lite"/>
    </source>
</evidence>
<dbReference type="GO" id="GO:0000776">
    <property type="term" value="C:kinetochore"/>
    <property type="evidence" value="ECO:0007669"/>
    <property type="project" value="TreeGrafter"/>
</dbReference>
<dbReference type="GO" id="GO:0072686">
    <property type="term" value="C:mitotic spindle"/>
    <property type="evidence" value="ECO:0007669"/>
    <property type="project" value="TreeGrafter"/>
</dbReference>
<evidence type="ECO:0000256" key="1">
    <source>
        <dbReference type="ARBA" id="ARBA00004123"/>
    </source>
</evidence>
<gene>
    <name evidence="9" type="ORF">QTO34_016407</name>
</gene>
<dbReference type="GO" id="GO:0005635">
    <property type="term" value="C:nuclear envelope"/>
    <property type="evidence" value="ECO:0007669"/>
    <property type="project" value="TreeGrafter"/>
</dbReference>
<dbReference type="GO" id="GO:0051315">
    <property type="term" value="P:attachment of mitotic spindle microtubules to kinetochore"/>
    <property type="evidence" value="ECO:0007669"/>
    <property type="project" value="TreeGrafter"/>
</dbReference>
<comment type="similarity">
    <text evidence="2">Belongs to the MAD1 family.</text>
</comment>
<evidence type="ECO:0000256" key="4">
    <source>
        <dbReference type="ARBA" id="ARBA00022776"/>
    </source>
</evidence>
<name>A0AA40I5W6_CNENI</name>